<evidence type="ECO:0000313" key="7">
    <source>
        <dbReference type="Proteomes" id="UP000503447"/>
    </source>
</evidence>
<dbReference type="KEGG" id="ftj:FTUN_8114"/>
<proteinExistence type="inferred from homology"/>
<dbReference type="InterPro" id="IPR029439">
    <property type="entry name" value="Wzt_C"/>
</dbReference>
<dbReference type="InterPro" id="IPR017871">
    <property type="entry name" value="ABC_transporter-like_CS"/>
</dbReference>
<dbReference type="InterPro" id="IPR003593">
    <property type="entry name" value="AAA+_ATPase"/>
</dbReference>
<dbReference type="InterPro" id="IPR050683">
    <property type="entry name" value="Bact_Polysacc_Export_ATP-bd"/>
</dbReference>
<evidence type="ECO:0000256" key="4">
    <source>
        <dbReference type="ARBA" id="ARBA00022840"/>
    </source>
</evidence>
<dbReference type="RefSeq" id="WP_171475220.1">
    <property type="nucleotide sequence ID" value="NZ_CP053452.2"/>
</dbReference>
<organism evidence="6 7">
    <name type="scientific">Frigoriglobus tundricola</name>
    <dbReference type="NCBI Taxonomy" id="2774151"/>
    <lineage>
        <taxon>Bacteria</taxon>
        <taxon>Pseudomonadati</taxon>
        <taxon>Planctomycetota</taxon>
        <taxon>Planctomycetia</taxon>
        <taxon>Gemmatales</taxon>
        <taxon>Gemmataceae</taxon>
        <taxon>Frigoriglobus</taxon>
    </lineage>
</organism>
<dbReference type="PANTHER" id="PTHR46743:SF2">
    <property type="entry name" value="TEICHOIC ACIDS EXPORT ATP-BINDING PROTEIN TAGH"/>
    <property type="match status" value="1"/>
</dbReference>
<dbReference type="AlphaFoldDB" id="A0A6M5Z4U2"/>
<dbReference type="GO" id="GO:0016020">
    <property type="term" value="C:membrane"/>
    <property type="evidence" value="ECO:0007669"/>
    <property type="project" value="InterPro"/>
</dbReference>
<accession>A0A6M5Z4U2</accession>
<keyword evidence="3" id="KW-0547">Nucleotide-binding</keyword>
<dbReference type="InterPro" id="IPR003439">
    <property type="entry name" value="ABC_transporter-like_ATP-bd"/>
</dbReference>
<dbReference type="GO" id="GO:0016887">
    <property type="term" value="F:ATP hydrolysis activity"/>
    <property type="evidence" value="ECO:0007669"/>
    <property type="project" value="InterPro"/>
</dbReference>
<dbReference type="SMART" id="SM00382">
    <property type="entry name" value="AAA"/>
    <property type="match status" value="1"/>
</dbReference>
<keyword evidence="7" id="KW-1185">Reference proteome</keyword>
<sequence>MSDLAISVEGVGKKYRLGTPSGTDRLSEVMVGLGRMAARVPTRWLGRLRRRPSEAAPVEAAGRGEFWALRDVSFEVKRGESVGIIGRNGAGKSTLLKVLSRITAPTVGRFGVRGRVASLLEVGTGFHGELTGRENIFLSGTLLGMSRQEIQKRLAEIVAFAEVDRFLDTPVKHYSSGMQMRLGFAVAAHLRADILIVDEVLAVGDVAFQKKCFGKMSQVATEGRTVLFVSHDVRAVTRFCSSSIVLDQGLVAFLGPTHEATAHYLKSDFGTTGSREWGAETAPGNDVARLRSIRVCGSDGDTRERVDIRHPIGIEMKFDILVGGRVLIPNYQFFTDEGMCAFASAELHDPDWRRRPRPVGSYTTTMWIPGNFLAEGSMSVRVGVTSLMPPQEQFWVRDAVTFAVFDPCDGESNRGDYIGDFPGVVRPRFKWETQYVPAHAVT</sequence>
<dbReference type="CDD" id="cd03220">
    <property type="entry name" value="ABC_KpsT_Wzt"/>
    <property type="match status" value="1"/>
</dbReference>
<dbReference type="PANTHER" id="PTHR46743">
    <property type="entry name" value="TEICHOIC ACIDS EXPORT ATP-BINDING PROTEIN TAGH"/>
    <property type="match status" value="1"/>
</dbReference>
<dbReference type="PROSITE" id="PS00211">
    <property type="entry name" value="ABC_TRANSPORTER_1"/>
    <property type="match status" value="1"/>
</dbReference>
<comment type="similarity">
    <text evidence="1">Belongs to the ABC transporter superfamily.</text>
</comment>
<dbReference type="CDD" id="cd10147">
    <property type="entry name" value="Wzt_C-like"/>
    <property type="match status" value="1"/>
</dbReference>
<gene>
    <name evidence="6" type="ORF">FTUN_8114</name>
</gene>
<evidence type="ECO:0000313" key="6">
    <source>
        <dbReference type="EMBL" id="QJX00484.1"/>
    </source>
</evidence>
<name>A0A6M5Z4U2_9BACT</name>
<dbReference type="GO" id="GO:0005524">
    <property type="term" value="F:ATP binding"/>
    <property type="evidence" value="ECO:0007669"/>
    <property type="project" value="UniProtKB-KW"/>
</dbReference>
<dbReference type="InterPro" id="IPR015860">
    <property type="entry name" value="ABC_transpr_TagH-like"/>
</dbReference>
<reference evidence="7" key="1">
    <citation type="submission" date="2020-05" db="EMBL/GenBank/DDBJ databases">
        <title>Frigoriglobus tundricola gen. nov., sp. nov., a psychrotolerant cellulolytic planctomycete of the family Gemmataceae with two divergent copies of 16S rRNA gene.</title>
        <authorList>
            <person name="Kulichevskaya I.S."/>
            <person name="Ivanova A.A."/>
            <person name="Naumoff D.G."/>
            <person name="Beletsky A.V."/>
            <person name="Rijpstra W.I.C."/>
            <person name="Sinninghe Damste J.S."/>
            <person name="Mardanov A.V."/>
            <person name="Ravin N.V."/>
            <person name="Dedysh S.N."/>
        </authorList>
    </citation>
    <scope>NUCLEOTIDE SEQUENCE [LARGE SCALE GENOMIC DNA]</scope>
    <source>
        <strain evidence="7">PL17</strain>
    </source>
</reference>
<dbReference type="EMBL" id="CP053452">
    <property type="protein sequence ID" value="QJX00484.1"/>
    <property type="molecule type" value="Genomic_DNA"/>
</dbReference>
<evidence type="ECO:0000256" key="2">
    <source>
        <dbReference type="ARBA" id="ARBA00022448"/>
    </source>
</evidence>
<keyword evidence="4 6" id="KW-0067">ATP-binding</keyword>
<keyword evidence="2" id="KW-0813">Transport</keyword>
<evidence type="ECO:0000259" key="5">
    <source>
        <dbReference type="PROSITE" id="PS50893"/>
    </source>
</evidence>
<feature type="domain" description="ABC transporter" evidence="5">
    <location>
        <begin position="48"/>
        <end position="273"/>
    </location>
</feature>
<dbReference type="SUPFAM" id="SSF52540">
    <property type="entry name" value="P-loop containing nucleoside triphosphate hydrolases"/>
    <property type="match status" value="1"/>
</dbReference>
<protein>
    <submittedName>
        <fullName evidence="6">Teichoic acid export ATP-binding protein TagH</fullName>
    </submittedName>
</protein>
<dbReference type="Gene3D" id="3.40.50.300">
    <property type="entry name" value="P-loop containing nucleotide triphosphate hydrolases"/>
    <property type="match status" value="1"/>
</dbReference>
<evidence type="ECO:0000256" key="1">
    <source>
        <dbReference type="ARBA" id="ARBA00005417"/>
    </source>
</evidence>
<dbReference type="PROSITE" id="PS50893">
    <property type="entry name" value="ABC_TRANSPORTER_2"/>
    <property type="match status" value="1"/>
</dbReference>
<dbReference type="GO" id="GO:0140359">
    <property type="term" value="F:ABC-type transporter activity"/>
    <property type="evidence" value="ECO:0007669"/>
    <property type="project" value="InterPro"/>
</dbReference>
<dbReference type="Proteomes" id="UP000503447">
    <property type="component" value="Chromosome"/>
</dbReference>
<dbReference type="InterPro" id="IPR027417">
    <property type="entry name" value="P-loop_NTPase"/>
</dbReference>
<dbReference type="Pfam" id="PF00005">
    <property type="entry name" value="ABC_tran"/>
    <property type="match status" value="1"/>
</dbReference>
<evidence type="ECO:0000256" key="3">
    <source>
        <dbReference type="ARBA" id="ARBA00022741"/>
    </source>
</evidence>